<organism evidence="2">
    <name type="scientific">Edaphobacter paludis</name>
    <dbReference type="NCBI Taxonomy" id="3035702"/>
    <lineage>
        <taxon>Bacteria</taxon>
        <taxon>Pseudomonadati</taxon>
        <taxon>Acidobacteriota</taxon>
        <taxon>Terriglobia</taxon>
        <taxon>Terriglobales</taxon>
        <taxon>Acidobacteriaceae</taxon>
        <taxon>Edaphobacter</taxon>
    </lineage>
</organism>
<name>A0AAU7D3N4_9BACT</name>
<dbReference type="RefSeq" id="WP_348269242.1">
    <property type="nucleotide sequence ID" value="NZ_CP121194.1"/>
</dbReference>
<protein>
    <recommendedName>
        <fullName evidence="3">Integrase</fullName>
    </recommendedName>
</protein>
<sequence>MKTAQELLRHANSRITLEVYTRAISSTKREANDRVMQMFLDEGKKTISAPSPAPSHTSARLLEGGDVQGKSIEERHMEEAS</sequence>
<reference evidence="2" key="1">
    <citation type="submission" date="2023-03" db="EMBL/GenBank/DDBJ databases">
        <title>Edaphobacter sp.</title>
        <authorList>
            <person name="Huber K.J."/>
            <person name="Papendorf J."/>
            <person name="Pilke C."/>
            <person name="Bunk B."/>
            <person name="Sproeer C."/>
            <person name="Pester M."/>
        </authorList>
    </citation>
    <scope>NUCLEOTIDE SEQUENCE</scope>
    <source>
        <strain evidence="2">DSM 109919</strain>
    </source>
</reference>
<dbReference type="EMBL" id="CP121194">
    <property type="protein sequence ID" value="XBH11758.1"/>
    <property type="molecule type" value="Genomic_DNA"/>
</dbReference>
<proteinExistence type="predicted"/>
<feature type="compositionally biased region" description="Basic and acidic residues" evidence="1">
    <location>
        <begin position="71"/>
        <end position="81"/>
    </location>
</feature>
<dbReference type="AlphaFoldDB" id="A0AAU7D3N4"/>
<dbReference type="KEGG" id="epl:P4G45_09170"/>
<evidence type="ECO:0000256" key="1">
    <source>
        <dbReference type="SAM" id="MobiDB-lite"/>
    </source>
</evidence>
<feature type="region of interest" description="Disordered" evidence="1">
    <location>
        <begin position="42"/>
        <end position="81"/>
    </location>
</feature>
<feature type="compositionally biased region" description="Low complexity" evidence="1">
    <location>
        <begin position="48"/>
        <end position="59"/>
    </location>
</feature>
<evidence type="ECO:0008006" key="3">
    <source>
        <dbReference type="Google" id="ProtNLM"/>
    </source>
</evidence>
<gene>
    <name evidence="2" type="ORF">P4G45_09170</name>
</gene>
<evidence type="ECO:0000313" key="2">
    <source>
        <dbReference type="EMBL" id="XBH11758.1"/>
    </source>
</evidence>
<accession>A0AAU7D3N4</accession>